<dbReference type="EMBL" id="BLXT01001405">
    <property type="protein sequence ID" value="GFN85300.1"/>
    <property type="molecule type" value="Genomic_DNA"/>
</dbReference>
<gene>
    <name evidence="1" type="ORF">PoB_001180600</name>
</gene>
<protein>
    <submittedName>
        <fullName evidence="1">Uncharacterized protein</fullName>
    </submittedName>
</protein>
<name>A0AAV3YSE1_9GAST</name>
<reference evidence="1 2" key="1">
    <citation type="journal article" date="2021" name="Elife">
        <title>Chloroplast acquisition without the gene transfer in kleptoplastic sea slugs, Plakobranchus ocellatus.</title>
        <authorList>
            <person name="Maeda T."/>
            <person name="Takahashi S."/>
            <person name="Yoshida T."/>
            <person name="Shimamura S."/>
            <person name="Takaki Y."/>
            <person name="Nagai Y."/>
            <person name="Toyoda A."/>
            <person name="Suzuki Y."/>
            <person name="Arimoto A."/>
            <person name="Ishii H."/>
            <person name="Satoh N."/>
            <person name="Nishiyama T."/>
            <person name="Hasebe M."/>
            <person name="Maruyama T."/>
            <person name="Minagawa J."/>
            <person name="Obokata J."/>
            <person name="Shigenobu S."/>
        </authorList>
    </citation>
    <scope>NUCLEOTIDE SEQUENCE [LARGE SCALE GENOMIC DNA]</scope>
</reference>
<sequence length="89" mass="10289">MERRSGGSSGWAVDYHVRGPRFESQLGPRHFLLLLCVHRPLASDPTKAEAARKAMANYLIMPYAKNSRELLVPRCLEQAWDSLYLYFFM</sequence>
<dbReference type="AlphaFoldDB" id="A0AAV3YSE1"/>
<comment type="caution">
    <text evidence="1">The sequence shown here is derived from an EMBL/GenBank/DDBJ whole genome shotgun (WGS) entry which is preliminary data.</text>
</comment>
<organism evidence="1 2">
    <name type="scientific">Plakobranchus ocellatus</name>
    <dbReference type="NCBI Taxonomy" id="259542"/>
    <lineage>
        <taxon>Eukaryota</taxon>
        <taxon>Metazoa</taxon>
        <taxon>Spiralia</taxon>
        <taxon>Lophotrochozoa</taxon>
        <taxon>Mollusca</taxon>
        <taxon>Gastropoda</taxon>
        <taxon>Heterobranchia</taxon>
        <taxon>Euthyneura</taxon>
        <taxon>Panpulmonata</taxon>
        <taxon>Sacoglossa</taxon>
        <taxon>Placobranchoidea</taxon>
        <taxon>Plakobranchidae</taxon>
        <taxon>Plakobranchus</taxon>
    </lineage>
</organism>
<accession>A0AAV3YSE1</accession>
<keyword evidence="2" id="KW-1185">Reference proteome</keyword>
<proteinExistence type="predicted"/>
<evidence type="ECO:0000313" key="2">
    <source>
        <dbReference type="Proteomes" id="UP000735302"/>
    </source>
</evidence>
<dbReference type="Proteomes" id="UP000735302">
    <property type="component" value="Unassembled WGS sequence"/>
</dbReference>
<evidence type="ECO:0000313" key="1">
    <source>
        <dbReference type="EMBL" id="GFN85300.1"/>
    </source>
</evidence>